<evidence type="ECO:0000313" key="3">
    <source>
        <dbReference type="EMBL" id="BBX47878.1"/>
    </source>
</evidence>
<evidence type="ECO:0008006" key="5">
    <source>
        <dbReference type="Google" id="ProtNLM"/>
    </source>
</evidence>
<protein>
    <recommendedName>
        <fullName evidence="5">Lipoprotein LpqN</fullName>
    </recommendedName>
</protein>
<keyword evidence="1 2" id="KW-0732">Signal</keyword>
<dbReference type="KEGG" id="mcoo:MCOO_38930"/>
<proteinExistence type="predicted"/>
<name>A0A7I7L276_9MYCO</name>
<evidence type="ECO:0000313" key="4">
    <source>
        <dbReference type="Proteomes" id="UP000465866"/>
    </source>
</evidence>
<dbReference type="EMBL" id="AP022569">
    <property type="protein sequence ID" value="BBX47878.1"/>
    <property type="molecule type" value="Genomic_DNA"/>
</dbReference>
<gene>
    <name evidence="3" type="ORF">MCOO_38930</name>
</gene>
<feature type="chain" id="PRO_5039232462" description="Lipoprotein LpqN" evidence="2">
    <location>
        <begin position="19"/>
        <end position="214"/>
    </location>
</feature>
<dbReference type="InterPro" id="IPR019674">
    <property type="entry name" value="Lipoprotein_LpqN/LpqT-like"/>
</dbReference>
<accession>A0A7I7L276</accession>
<dbReference type="Pfam" id="PF10738">
    <property type="entry name" value="Lpp-LpqN"/>
    <property type="match status" value="1"/>
</dbReference>
<sequence length="214" mass="22819">MRLPYLVCATVTAAALFAAPGCTRVVTGSPTLAAGTPASNNTECESVSAPMTAIESHTDGEPQLKIPQPPGWQRTSMLDSQIIRFTMGNKALTARNFMPTVVVTLESVPGGHVDYQTIFDQERAALVQRLGATHVRSSETTLCGDKAETVNYDAPGMGRIPPRKVRTLMVTATFSANTYVATVTVQSTDPTNPSYARDTDLILTGFQMLPPEGG</sequence>
<evidence type="ECO:0000256" key="1">
    <source>
        <dbReference type="ARBA" id="ARBA00022729"/>
    </source>
</evidence>
<dbReference type="AlphaFoldDB" id="A0A7I7L276"/>
<dbReference type="Gene3D" id="3.40.1000.10">
    <property type="entry name" value="Mog1/PsbP, alpha/beta/alpha sandwich"/>
    <property type="match status" value="1"/>
</dbReference>
<reference evidence="3 4" key="1">
    <citation type="journal article" date="2019" name="Emerg. Microbes Infect.">
        <title>Comprehensive subspecies identification of 175 nontuberculous mycobacteria species based on 7547 genomic profiles.</title>
        <authorList>
            <person name="Matsumoto Y."/>
            <person name="Kinjo T."/>
            <person name="Motooka D."/>
            <person name="Nabeya D."/>
            <person name="Jung N."/>
            <person name="Uechi K."/>
            <person name="Horii T."/>
            <person name="Iida T."/>
            <person name="Fujita J."/>
            <person name="Nakamura S."/>
        </authorList>
    </citation>
    <scope>NUCLEOTIDE SEQUENCE [LARGE SCALE GENOMIC DNA]</scope>
    <source>
        <strain evidence="3 4">JCM 12404</strain>
    </source>
</reference>
<dbReference type="Proteomes" id="UP000465866">
    <property type="component" value="Chromosome"/>
</dbReference>
<keyword evidence="4" id="KW-1185">Reference proteome</keyword>
<evidence type="ECO:0000256" key="2">
    <source>
        <dbReference type="SAM" id="SignalP"/>
    </source>
</evidence>
<feature type="signal peptide" evidence="2">
    <location>
        <begin position="1"/>
        <end position="18"/>
    </location>
</feature>
<dbReference type="RefSeq" id="WP_163779274.1">
    <property type="nucleotide sequence ID" value="NZ_AP022569.1"/>
</dbReference>
<organism evidence="3 4">
    <name type="scientific">Mycobacterium cookii</name>
    <dbReference type="NCBI Taxonomy" id="1775"/>
    <lineage>
        <taxon>Bacteria</taxon>
        <taxon>Bacillati</taxon>
        <taxon>Actinomycetota</taxon>
        <taxon>Actinomycetes</taxon>
        <taxon>Mycobacteriales</taxon>
        <taxon>Mycobacteriaceae</taxon>
        <taxon>Mycobacterium</taxon>
    </lineage>
</organism>